<dbReference type="RefSeq" id="WP_386740153.1">
    <property type="nucleotide sequence ID" value="NZ_JBHSMG010000002.1"/>
</dbReference>
<dbReference type="EC" id="1.1.1.-" evidence="3"/>
<dbReference type="CDD" id="cd05233">
    <property type="entry name" value="SDR_c"/>
    <property type="match status" value="1"/>
</dbReference>
<dbReference type="EMBL" id="JBHSMG010000002">
    <property type="protein sequence ID" value="MFC5502459.1"/>
    <property type="molecule type" value="Genomic_DNA"/>
</dbReference>
<dbReference type="PANTHER" id="PTHR43639:SF1">
    <property type="entry name" value="SHORT-CHAIN DEHYDROGENASE_REDUCTASE FAMILY PROTEIN"/>
    <property type="match status" value="1"/>
</dbReference>
<accession>A0ABW0NRN8</accession>
<protein>
    <submittedName>
        <fullName evidence="3">SDR family NAD(P)-dependent oxidoreductase</fullName>
        <ecNumber evidence="3">1.1.1.-</ecNumber>
    </submittedName>
</protein>
<dbReference type="InterPro" id="IPR036291">
    <property type="entry name" value="NAD(P)-bd_dom_sf"/>
</dbReference>
<keyword evidence="2 3" id="KW-0560">Oxidoreductase</keyword>
<evidence type="ECO:0000313" key="4">
    <source>
        <dbReference type="Proteomes" id="UP001596039"/>
    </source>
</evidence>
<dbReference type="PRINTS" id="PR00081">
    <property type="entry name" value="GDHRDH"/>
</dbReference>
<dbReference type="GO" id="GO:0016491">
    <property type="term" value="F:oxidoreductase activity"/>
    <property type="evidence" value="ECO:0007669"/>
    <property type="project" value="UniProtKB-KW"/>
</dbReference>
<dbReference type="SUPFAM" id="SSF51735">
    <property type="entry name" value="NAD(P)-binding Rossmann-fold domains"/>
    <property type="match status" value="1"/>
</dbReference>
<comment type="similarity">
    <text evidence="1">Belongs to the short-chain dehydrogenases/reductases (SDR) family.</text>
</comment>
<dbReference type="PANTHER" id="PTHR43639">
    <property type="entry name" value="OXIDOREDUCTASE, SHORT-CHAIN DEHYDROGENASE/REDUCTASE FAMILY (AFU_ORTHOLOGUE AFUA_5G02870)"/>
    <property type="match status" value="1"/>
</dbReference>
<evidence type="ECO:0000313" key="3">
    <source>
        <dbReference type="EMBL" id="MFC5502459.1"/>
    </source>
</evidence>
<dbReference type="Pfam" id="PF13561">
    <property type="entry name" value="adh_short_C2"/>
    <property type="match status" value="1"/>
</dbReference>
<dbReference type="InterPro" id="IPR002347">
    <property type="entry name" value="SDR_fam"/>
</dbReference>
<reference evidence="4" key="1">
    <citation type="journal article" date="2019" name="Int. J. Syst. Evol. Microbiol.">
        <title>The Global Catalogue of Microorganisms (GCM) 10K type strain sequencing project: providing services to taxonomists for standard genome sequencing and annotation.</title>
        <authorList>
            <consortium name="The Broad Institute Genomics Platform"/>
            <consortium name="The Broad Institute Genome Sequencing Center for Infectious Disease"/>
            <person name="Wu L."/>
            <person name="Ma J."/>
        </authorList>
    </citation>
    <scope>NUCLEOTIDE SEQUENCE [LARGE SCALE GENOMIC DNA]</scope>
    <source>
        <strain evidence="4">CGMCC 4.6997</strain>
    </source>
</reference>
<organism evidence="3 4">
    <name type="scientific">Lysinimonas soli</name>
    <dbReference type="NCBI Taxonomy" id="1074233"/>
    <lineage>
        <taxon>Bacteria</taxon>
        <taxon>Bacillati</taxon>
        <taxon>Actinomycetota</taxon>
        <taxon>Actinomycetes</taxon>
        <taxon>Micrococcales</taxon>
        <taxon>Microbacteriaceae</taxon>
        <taxon>Lysinimonas</taxon>
    </lineage>
</organism>
<dbReference type="Proteomes" id="UP001596039">
    <property type="component" value="Unassembled WGS sequence"/>
</dbReference>
<evidence type="ECO:0000256" key="2">
    <source>
        <dbReference type="ARBA" id="ARBA00023002"/>
    </source>
</evidence>
<keyword evidence="4" id="KW-1185">Reference proteome</keyword>
<sequence>MPPISTEAPAAKVAIVTGAGRGIGRAIAERLARDGYRVVAVDLLASNLDETVAAIAADAGSVEALALDVTDRAAVHAAFEQISARLERIDVVVNNAMWIRYQPLVDVEEATIDAMVAVGLKAVIWTMQAAYPTMIAQGGGVIVNVSSPAAVRGVAGSAIYSAVKGAVSSLTWQASNEFGRQGIRVNAVVPGAVPTEGARALVDDEGYELRARLTPLGRLGTPEDIANAVAFLVSDQASYINGHLLAVEGGLLAS</sequence>
<comment type="caution">
    <text evidence="3">The sequence shown here is derived from an EMBL/GenBank/DDBJ whole genome shotgun (WGS) entry which is preliminary data.</text>
</comment>
<dbReference type="Gene3D" id="3.40.50.720">
    <property type="entry name" value="NAD(P)-binding Rossmann-like Domain"/>
    <property type="match status" value="1"/>
</dbReference>
<dbReference type="PRINTS" id="PR00080">
    <property type="entry name" value="SDRFAMILY"/>
</dbReference>
<dbReference type="NCBIfam" id="NF005559">
    <property type="entry name" value="PRK07231.1"/>
    <property type="match status" value="1"/>
</dbReference>
<gene>
    <name evidence="3" type="ORF">ACFPJ4_09435</name>
</gene>
<proteinExistence type="inferred from homology"/>
<evidence type="ECO:0000256" key="1">
    <source>
        <dbReference type="ARBA" id="ARBA00006484"/>
    </source>
</evidence>
<name>A0ABW0NRN8_9MICO</name>